<keyword evidence="3" id="KW-1185">Reference proteome</keyword>
<feature type="transmembrane region" description="Helical" evidence="1">
    <location>
        <begin position="178"/>
        <end position="199"/>
    </location>
</feature>
<accession>A0A415E7M2</accession>
<keyword evidence="1" id="KW-0812">Transmembrane</keyword>
<dbReference type="STRING" id="1776384.GCA_900086585_03161"/>
<gene>
    <name evidence="2" type="ORF">DW099_04365</name>
</gene>
<name>A0A415E7M2_9FIRM</name>
<evidence type="ECO:0000256" key="1">
    <source>
        <dbReference type="SAM" id="Phobius"/>
    </source>
</evidence>
<dbReference type="OrthoDB" id="9944325at2"/>
<feature type="transmembrane region" description="Helical" evidence="1">
    <location>
        <begin position="38"/>
        <end position="59"/>
    </location>
</feature>
<comment type="caution">
    <text evidence="2">The sequence shown here is derived from an EMBL/GenBank/DDBJ whole genome shotgun (WGS) entry which is preliminary data.</text>
</comment>
<keyword evidence="1" id="KW-1133">Transmembrane helix</keyword>
<feature type="transmembrane region" description="Helical" evidence="1">
    <location>
        <begin position="141"/>
        <end position="166"/>
    </location>
</feature>
<organism evidence="2 3">
    <name type="scientific">Emergencia timonensis</name>
    <dbReference type="NCBI Taxonomy" id="1776384"/>
    <lineage>
        <taxon>Bacteria</taxon>
        <taxon>Bacillati</taxon>
        <taxon>Bacillota</taxon>
        <taxon>Clostridia</taxon>
        <taxon>Peptostreptococcales</taxon>
        <taxon>Anaerovoracaceae</taxon>
        <taxon>Emergencia</taxon>
    </lineage>
</organism>
<reference evidence="2 3" key="1">
    <citation type="submission" date="2018-08" db="EMBL/GenBank/DDBJ databases">
        <title>A genome reference for cultivated species of the human gut microbiota.</title>
        <authorList>
            <person name="Zou Y."/>
            <person name="Xue W."/>
            <person name="Luo G."/>
        </authorList>
    </citation>
    <scope>NUCLEOTIDE SEQUENCE [LARGE SCALE GENOMIC DNA]</scope>
    <source>
        <strain evidence="2 3">AM07-24</strain>
    </source>
</reference>
<feature type="transmembrane region" description="Helical" evidence="1">
    <location>
        <begin position="205"/>
        <end position="225"/>
    </location>
</feature>
<dbReference type="Proteomes" id="UP000284841">
    <property type="component" value="Unassembled WGS sequence"/>
</dbReference>
<dbReference type="AlphaFoldDB" id="A0A415E7M2"/>
<feature type="transmembrane region" description="Helical" evidence="1">
    <location>
        <begin position="89"/>
        <end position="112"/>
    </location>
</feature>
<proteinExistence type="predicted"/>
<dbReference type="EMBL" id="QRMS01000001">
    <property type="protein sequence ID" value="RHJ89803.1"/>
    <property type="molecule type" value="Genomic_DNA"/>
</dbReference>
<evidence type="ECO:0000313" key="2">
    <source>
        <dbReference type="EMBL" id="RHJ89803.1"/>
    </source>
</evidence>
<keyword evidence="1" id="KW-0472">Membrane</keyword>
<sequence length="239" mass="25795">MMQIIGCDLTREGGRMIGTTVLAFLAGLITSLADGDAFSLSLGTGLLILTVILLAVRILRLYQKSLFTEEAHFLMTLPMPAKDLLRGRLAVGIMWMSMAEIAYCSLLLFVLLGKEANPFEEDTMQSIIYWMMERESSTVDITVLAALLVPLILIADGLLCSLALYLCFLKNNGKKKGAWLMTAGTVAGAALLGFAFVTLLGKGSFPFGMLYAVAAGGAVMTVLLFRRCRVLLETGHDVG</sequence>
<protein>
    <submittedName>
        <fullName evidence="2">Uncharacterized protein</fullName>
    </submittedName>
</protein>
<dbReference type="RefSeq" id="WP_118333837.1">
    <property type="nucleotide sequence ID" value="NZ_QRMS01000001.1"/>
</dbReference>
<evidence type="ECO:0000313" key="3">
    <source>
        <dbReference type="Proteomes" id="UP000284841"/>
    </source>
</evidence>
<feature type="transmembrane region" description="Helical" evidence="1">
    <location>
        <begin position="12"/>
        <end position="32"/>
    </location>
</feature>